<protein>
    <submittedName>
        <fullName evidence="1">Uncharacterized protein</fullName>
    </submittedName>
</protein>
<sequence>MGSGRRSGLARNDSGFEKLRFGQVALAVGAKMKGFGATFYPDEETRKNTERNCSKYPKEYFIRYSKVSSSLDNLFAYVQLSSMDQKSECREKAVSFSEELQFM</sequence>
<reference evidence="1" key="1">
    <citation type="submission" date="2021-01" db="EMBL/GenBank/DDBJ databases">
        <authorList>
            <person name="Corre E."/>
            <person name="Pelletier E."/>
            <person name="Niang G."/>
            <person name="Scheremetjew M."/>
            <person name="Finn R."/>
            <person name="Kale V."/>
            <person name="Holt S."/>
            <person name="Cochrane G."/>
            <person name="Meng A."/>
            <person name="Brown T."/>
            <person name="Cohen L."/>
        </authorList>
    </citation>
    <scope>NUCLEOTIDE SEQUENCE</scope>
    <source>
        <strain evidence="1">UTEX LB 2760</strain>
    </source>
</reference>
<name>A0A7S0BMG4_9RHOD</name>
<proteinExistence type="predicted"/>
<dbReference type="EMBL" id="HBEK01014395">
    <property type="protein sequence ID" value="CAD8397841.1"/>
    <property type="molecule type" value="Transcribed_RNA"/>
</dbReference>
<accession>A0A7S0BMG4</accession>
<organism evidence="1">
    <name type="scientific">Rhodosorus marinus</name>
    <dbReference type="NCBI Taxonomy" id="101924"/>
    <lineage>
        <taxon>Eukaryota</taxon>
        <taxon>Rhodophyta</taxon>
        <taxon>Stylonematophyceae</taxon>
        <taxon>Stylonematales</taxon>
        <taxon>Stylonemataceae</taxon>
        <taxon>Rhodosorus</taxon>
    </lineage>
</organism>
<gene>
    <name evidence="1" type="ORF">RMAR0315_LOCUS7831</name>
</gene>
<dbReference type="AlphaFoldDB" id="A0A7S0BMG4"/>
<evidence type="ECO:0000313" key="1">
    <source>
        <dbReference type="EMBL" id="CAD8397841.1"/>
    </source>
</evidence>